<dbReference type="Proteomes" id="UP000030765">
    <property type="component" value="Unassembled WGS sequence"/>
</dbReference>
<dbReference type="VEuPathDB" id="VectorBase:ASIC013175"/>
<organism evidence="2">
    <name type="scientific">Anopheles sinensis</name>
    <name type="common">Mosquito</name>
    <dbReference type="NCBI Taxonomy" id="74873"/>
    <lineage>
        <taxon>Eukaryota</taxon>
        <taxon>Metazoa</taxon>
        <taxon>Ecdysozoa</taxon>
        <taxon>Arthropoda</taxon>
        <taxon>Hexapoda</taxon>
        <taxon>Insecta</taxon>
        <taxon>Pterygota</taxon>
        <taxon>Neoptera</taxon>
        <taxon>Endopterygota</taxon>
        <taxon>Diptera</taxon>
        <taxon>Nematocera</taxon>
        <taxon>Culicoidea</taxon>
        <taxon>Culicidae</taxon>
        <taxon>Anophelinae</taxon>
        <taxon>Anopheles</taxon>
    </lineage>
</organism>
<sequence length="187" mass="20678">MQPGRAKKSSKPLVEHQSLPYRPLWCHLERLGLTYPHRFLHSKPRPSSYPPGCAIGSNRTQLKVHLNWMFHHPSPEPTYSGARKSLHARGKPGSVVQIGRGSGGTEEIFQPTSVETFVPAHQSSTATLQSRSQPLETKNYESESSTSEKLLAIQSGSIWFSVLAVRSCARPQRIEGAIVVIGAWQTS</sequence>
<dbReference type="EMBL" id="KE525299">
    <property type="protein sequence ID" value="KFB45209.1"/>
    <property type="molecule type" value="Genomic_DNA"/>
</dbReference>
<reference evidence="3" key="2">
    <citation type="submission" date="2020-05" db="UniProtKB">
        <authorList>
            <consortium name="EnsemblMetazoa"/>
        </authorList>
    </citation>
    <scope>IDENTIFICATION</scope>
</reference>
<feature type="region of interest" description="Disordered" evidence="1">
    <location>
        <begin position="124"/>
        <end position="143"/>
    </location>
</feature>
<dbReference type="EMBL" id="ATLV01020371">
    <property type="status" value="NOT_ANNOTATED_CDS"/>
    <property type="molecule type" value="Genomic_DNA"/>
</dbReference>
<dbReference type="AlphaFoldDB" id="A0A084W4R5"/>
<accession>A0A084W4R5</accession>
<dbReference type="EnsemblMetazoa" id="ASIC013175-RA">
    <property type="protein sequence ID" value="ASIC013175-PA"/>
    <property type="gene ID" value="ASIC013175"/>
</dbReference>
<evidence type="ECO:0000313" key="3">
    <source>
        <dbReference type="EnsemblMetazoa" id="ASIC013175-PA"/>
    </source>
</evidence>
<name>A0A084W4R5_ANOSI</name>
<protein>
    <submittedName>
        <fullName evidence="2 3">Threonine-phosphate decarboxylase</fullName>
    </submittedName>
</protein>
<evidence type="ECO:0000313" key="4">
    <source>
        <dbReference type="Proteomes" id="UP000030765"/>
    </source>
</evidence>
<evidence type="ECO:0000256" key="1">
    <source>
        <dbReference type="SAM" id="MobiDB-lite"/>
    </source>
</evidence>
<proteinExistence type="predicted"/>
<gene>
    <name evidence="2" type="ORF">ZHAS_00013175</name>
</gene>
<evidence type="ECO:0000313" key="2">
    <source>
        <dbReference type="EMBL" id="KFB45209.1"/>
    </source>
</evidence>
<keyword evidence="4" id="KW-1185">Reference proteome</keyword>
<reference evidence="2 4" key="1">
    <citation type="journal article" date="2014" name="BMC Genomics">
        <title>Genome sequence of Anopheles sinensis provides insight into genetics basis of mosquito competence for malaria parasites.</title>
        <authorList>
            <person name="Zhou D."/>
            <person name="Zhang D."/>
            <person name="Ding G."/>
            <person name="Shi L."/>
            <person name="Hou Q."/>
            <person name="Ye Y."/>
            <person name="Xu Y."/>
            <person name="Zhou H."/>
            <person name="Xiong C."/>
            <person name="Li S."/>
            <person name="Yu J."/>
            <person name="Hong S."/>
            <person name="Yu X."/>
            <person name="Zou P."/>
            <person name="Chen C."/>
            <person name="Chang X."/>
            <person name="Wang W."/>
            <person name="Lv Y."/>
            <person name="Sun Y."/>
            <person name="Ma L."/>
            <person name="Shen B."/>
            <person name="Zhu C."/>
        </authorList>
    </citation>
    <scope>NUCLEOTIDE SEQUENCE [LARGE SCALE GENOMIC DNA]</scope>
</reference>